<evidence type="ECO:0000256" key="1">
    <source>
        <dbReference type="ARBA" id="ARBA00004651"/>
    </source>
</evidence>
<sequence length="331" mass="34999">MMAWPGNVFDLGLPMVALAALAGAGLDRLLGEVPRWHPLVGFGRMAAWIERGLNRRPAARGLSRVAGLLAWSVAVLPCVAITAWITARTPDATRLCAWIADIVALYFAVGARSLHDHIAPIAAALRGGDLPGARSLASRIVSRDLRDADEEAIARAAVESALENGSDAIFAPLFWLVVGGAPGVVLYRLANTLDAMWGYRNARFGSFGWAAARIDDVLNWMPARLTAMTYALLGHTADALRCWHAQAPQWSSPNAGPVMAAGAGSLRVQLGGLARYDGIDETRPPLGLGQPARAEDIRRALALVSRTLGLWLAILAAGGALVFAGIVPQSV</sequence>
<keyword evidence="5 9" id="KW-0169">Cobalamin biosynthesis</keyword>
<comment type="function">
    <text evidence="9">Converts cobyric acid to cobinamide by the addition of aminopropanol on the F carboxylic group.</text>
</comment>
<evidence type="ECO:0000256" key="8">
    <source>
        <dbReference type="ARBA" id="ARBA00023136"/>
    </source>
</evidence>
<dbReference type="NCBIfam" id="TIGR00380">
    <property type="entry name" value="cobal_cbiB"/>
    <property type="match status" value="1"/>
</dbReference>
<dbReference type="PANTHER" id="PTHR34308:SF1">
    <property type="entry name" value="COBALAMIN BIOSYNTHESIS PROTEIN CBIB"/>
    <property type="match status" value="1"/>
</dbReference>
<dbReference type="AlphaFoldDB" id="A0AAE3NFK7"/>
<dbReference type="HAMAP" id="MF_00024">
    <property type="entry name" value="CobD_CbiB"/>
    <property type="match status" value="1"/>
</dbReference>
<dbReference type="InterPro" id="IPR004485">
    <property type="entry name" value="Cobalamin_biosynth_CobD/CbiB"/>
</dbReference>
<feature type="transmembrane region" description="Helical" evidence="9">
    <location>
        <begin position="65"/>
        <end position="85"/>
    </location>
</feature>
<feature type="transmembrane region" description="Helical" evidence="9">
    <location>
        <begin position="169"/>
        <end position="190"/>
    </location>
</feature>
<name>A0AAE3NFK7_RALSL</name>
<comment type="caution">
    <text evidence="9">Lacks conserved residue(s) required for the propagation of feature annotation.</text>
</comment>
<comment type="pathway">
    <text evidence="2 9">Cofactor biosynthesis; adenosylcobalamin biosynthesis.</text>
</comment>
<evidence type="ECO:0000256" key="5">
    <source>
        <dbReference type="ARBA" id="ARBA00022573"/>
    </source>
</evidence>
<dbReference type="PANTHER" id="PTHR34308">
    <property type="entry name" value="COBALAMIN BIOSYNTHESIS PROTEIN CBIB"/>
    <property type="match status" value="1"/>
</dbReference>
<evidence type="ECO:0000256" key="9">
    <source>
        <dbReference type="HAMAP-Rule" id="MF_00024"/>
    </source>
</evidence>
<evidence type="ECO:0000256" key="3">
    <source>
        <dbReference type="ARBA" id="ARBA00006263"/>
    </source>
</evidence>
<proteinExistence type="inferred from homology"/>
<dbReference type="GO" id="GO:0009236">
    <property type="term" value="P:cobalamin biosynthetic process"/>
    <property type="evidence" value="ECO:0007669"/>
    <property type="project" value="UniProtKB-UniRule"/>
</dbReference>
<evidence type="ECO:0000256" key="7">
    <source>
        <dbReference type="ARBA" id="ARBA00022989"/>
    </source>
</evidence>
<dbReference type="GO" id="GO:0015420">
    <property type="term" value="F:ABC-type vitamin B12 transporter activity"/>
    <property type="evidence" value="ECO:0007669"/>
    <property type="project" value="UniProtKB-UniRule"/>
</dbReference>
<comment type="similarity">
    <text evidence="3 9">Belongs to the CobD/CbiB family.</text>
</comment>
<evidence type="ECO:0000313" key="11">
    <source>
        <dbReference type="Proteomes" id="UP001143674"/>
    </source>
</evidence>
<accession>A0AAE3NFK7</accession>
<feature type="transmembrane region" description="Helical" evidence="9">
    <location>
        <begin position="308"/>
        <end position="327"/>
    </location>
</feature>
<keyword evidence="7 9" id="KW-1133">Transmembrane helix</keyword>
<organism evidence="10 11">
    <name type="scientific">Ralstonia solanacearum</name>
    <name type="common">Pseudomonas solanacearum</name>
    <dbReference type="NCBI Taxonomy" id="305"/>
    <lineage>
        <taxon>Bacteria</taxon>
        <taxon>Pseudomonadati</taxon>
        <taxon>Pseudomonadota</taxon>
        <taxon>Betaproteobacteria</taxon>
        <taxon>Burkholderiales</taxon>
        <taxon>Burkholderiaceae</taxon>
        <taxon>Ralstonia</taxon>
        <taxon>Ralstonia solanacearum species complex</taxon>
    </lineage>
</organism>
<keyword evidence="4 9" id="KW-1003">Cell membrane</keyword>
<protein>
    <recommendedName>
        <fullName evidence="9">Cobalamin biosynthesis protein CobD</fullName>
    </recommendedName>
</protein>
<dbReference type="GO" id="GO:0005886">
    <property type="term" value="C:plasma membrane"/>
    <property type="evidence" value="ECO:0007669"/>
    <property type="project" value="UniProtKB-SubCell"/>
</dbReference>
<keyword evidence="6 9" id="KW-0812">Transmembrane</keyword>
<comment type="caution">
    <text evidence="10">The sequence shown here is derived from an EMBL/GenBank/DDBJ whole genome shotgun (WGS) entry which is preliminary data.</text>
</comment>
<gene>
    <name evidence="10" type="primary">cbiB</name>
    <name evidence="9" type="synonym">cobD</name>
    <name evidence="10" type="ORF">LBW55_07095</name>
</gene>
<evidence type="ECO:0000256" key="4">
    <source>
        <dbReference type="ARBA" id="ARBA00022475"/>
    </source>
</evidence>
<evidence type="ECO:0000256" key="2">
    <source>
        <dbReference type="ARBA" id="ARBA00004953"/>
    </source>
</evidence>
<comment type="subcellular location">
    <subcellularLocation>
        <location evidence="1 9">Cell membrane</location>
        <topology evidence="1 9">Multi-pass membrane protein</topology>
    </subcellularLocation>
</comment>
<dbReference type="Proteomes" id="UP001143674">
    <property type="component" value="Unassembled WGS sequence"/>
</dbReference>
<dbReference type="Pfam" id="PF03186">
    <property type="entry name" value="CobD_Cbib"/>
    <property type="match status" value="1"/>
</dbReference>
<keyword evidence="8 9" id="KW-0472">Membrane</keyword>
<evidence type="ECO:0000256" key="6">
    <source>
        <dbReference type="ARBA" id="ARBA00022692"/>
    </source>
</evidence>
<dbReference type="GO" id="GO:0048472">
    <property type="term" value="F:threonine-phosphate decarboxylase activity"/>
    <property type="evidence" value="ECO:0007669"/>
    <property type="project" value="InterPro"/>
</dbReference>
<evidence type="ECO:0000313" key="10">
    <source>
        <dbReference type="EMBL" id="MDB0521380.1"/>
    </source>
</evidence>
<dbReference type="RefSeq" id="WP_184849359.1">
    <property type="nucleotide sequence ID" value="NZ_JABZEH010000001.1"/>
</dbReference>
<dbReference type="EMBL" id="JAIVEX010000003">
    <property type="protein sequence ID" value="MDB0521380.1"/>
    <property type="molecule type" value="Genomic_DNA"/>
</dbReference>
<reference evidence="10" key="1">
    <citation type="submission" date="2021-09" db="EMBL/GenBank/DDBJ databases">
        <title>Genomic analysis of Ralstonia spp.</title>
        <authorList>
            <person name="Aburjaile F."/>
            <person name="Ariute J.C."/>
            <person name="Pais A.K.L."/>
            <person name="Albuquerque G.M.R."/>
            <person name="Silva A.M.F."/>
            <person name="Brenig B."/>
            <person name="Azevedo V."/>
            <person name="Matiuzzi M."/>
            <person name="Ramos R."/>
            <person name="Goes-Neto A."/>
            <person name="Soares S."/>
            <person name="Iseppon A.M.B."/>
            <person name="Souza E."/>
            <person name="Gama M."/>
        </authorList>
    </citation>
    <scope>NUCLEOTIDE SEQUENCE</scope>
    <source>
        <strain evidence="10">B4</strain>
    </source>
</reference>